<comment type="function">
    <text evidence="2">Pyridoxal 5'-phosphate (PLP)-binding protein, which is involved in PLP homeostasis.</text>
</comment>
<dbReference type="InterPro" id="IPR029066">
    <property type="entry name" value="PLP-binding_barrel"/>
</dbReference>
<comment type="cofactor">
    <cofactor evidence="3">
        <name>pyridoxal 5'-phosphate</name>
        <dbReference type="ChEBI" id="CHEBI:597326"/>
    </cofactor>
</comment>
<evidence type="ECO:0000256" key="1">
    <source>
        <dbReference type="ARBA" id="ARBA00022898"/>
    </source>
</evidence>
<dbReference type="InterPro" id="IPR001608">
    <property type="entry name" value="Ala_racemase_N"/>
</dbReference>
<dbReference type="Pfam" id="PF01168">
    <property type="entry name" value="Ala_racemase_N"/>
    <property type="match status" value="1"/>
</dbReference>
<dbReference type="EMBL" id="CP003629">
    <property type="protein sequence ID" value="AFQ45668.1"/>
    <property type="molecule type" value="Genomic_DNA"/>
</dbReference>
<organism evidence="6 7">
    <name type="scientific">Desulfosporosinus meridiei (strain ATCC BAA-275 / DSM 13257 / KCTC 12902 / NCIMB 13706 / S10)</name>
    <dbReference type="NCBI Taxonomy" id="768704"/>
    <lineage>
        <taxon>Bacteria</taxon>
        <taxon>Bacillati</taxon>
        <taxon>Bacillota</taxon>
        <taxon>Clostridia</taxon>
        <taxon>Eubacteriales</taxon>
        <taxon>Desulfitobacteriaceae</taxon>
        <taxon>Desulfosporosinus</taxon>
    </lineage>
</organism>
<evidence type="ECO:0000256" key="2">
    <source>
        <dbReference type="HAMAP-Rule" id="MF_02087"/>
    </source>
</evidence>
<evidence type="ECO:0000313" key="6">
    <source>
        <dbReference type="EMBL" id="AFQ45668.1"/>
    </source>
</evidence>
<evidence type="ECO:0000259" key="5">
    <source>
        <dbReference type="Pfam" id="PF01168"/>
    </source>
</evidence>
<dbReference type="CDD" id="cd00635">
    <property type="entry name" value="PLPDE_III_YBL036c_like"/>
    <property type="match status" value="1"/>
</dbReference>
<evidence type="ECO:0000313" key="7">
    <source>
        <dbReference type="Proteomes" id="UP000005262"/>
    </source>
</evidence>
<reference evidence="6 7" key="1">
    <citation type="journal article" date="2012" name="J. Bacteriol.">
        <title>Complete genome sequences of Desulfosporosinus orientis DSM765T, Desulfosporosinus youngiae DSM17734T, Desulfosporosinus meridiei DSM13257T, and Desulfosporosinus acidiphilus DSM22704T.</title>
        <authorList>
            <person name="Pester M."/>
            <person name="Brambilla E."/>
            <person name="Alazard D."/>
            <person name="Rattei T."/>
            <person name="Weinmaier T."/>
            <person name="Han J."/>
            <person name="Lucas S."/>
            <person name="Lapidus A."/>
            <person name="Cheng J.F."/>
            <person name="Goodwin L."/>
            <person name="Pitluck S."/>
            <person name="Peters L."/>
            <person name="Ovchinnikova G."/>
            <person name="Teshima H."/>
            <person name="Detter J.C."/>
            <person name="Han C.S."/>
            <person name="Tapia R."/>
            <person name="Land M.L."/>
            <person name="Hauser L."/>
            <person name="Kyrpides N.C."/>
            <person name="Ivanova N.N."/>
            <person name="Pagani I."/>
            <person name="Huntmann M."/>
            <person name="Wei C.L."/>
            <person name="Davenport K.W."/>
            <person name="Daligault H."/>
            <person name="Chain P.S."/>
            <person name="Chen A."/>
            <person name="Mavromatis K."/>
            <person name="Markowitz V."/>
            <person name="Szeto E."/>
            <person name="Mikhailova N."/>
            <person name="Pati A."/>
            <person name="Wagner M."/>
            <person name="Woyke T."/>
            <person name="Ollivier B."/>
            <person name="Klenk H.P."/>
            <person name="Spring S."/>
            <person name="Loy A."/>
        </authorList>
    </citation>
    <scope>NUCLEOTIDE SEQUENCE [LARGE SCALE GENOMIC DNA]</scope>
    <source>
        <strain evidence="7">ATCC BAA-275 / DSM 13257 / NCIMB 13706 / S10</strain>
    </source>
</reference>
<dbReference type="GO" id="GO:0030170">
    <property type="term" value="F:pyridoxal phosphate binding"/>
    <property type="evidence" value="ECO:0007669"/>
    <property type="project" value="UniProtKB-UniRule"/>
</dbReference>
<name>J7J2Z0_DESMD</name>
<proteinExistence type="inferred from homology"/>
<feature type="modified residue" description="N6-(pyridoxal phosphate)lysine" evidence="2 3">
    <location>
        <position position="39"/>
    </location>
</feature>
<dbReference type="Proteomes" id="UP000005262">
    <property type="component" value="Chromosome"/>
</dbReference>
<evidence type="ECO:0000256" key="4">
    <source>
        <dbReference type="RuleBase" id="RU004514"/>
    </source>
</evidence>
<keyword evidence="1 2" id="KW-0663">Pyridoxal phosphate</keyword>
<dbReference type="PANTHER" id="PTHR10146">
    <property type="entry name" value="PROLINE SYNTHETASE CO-TRANSCRIBED BACTERIAL HOMOLOG PROTEIN"/>
    <property type="match status" value="1"/>
</dbReference>
<dbReference type="KEGG" id="dmi:Desmer_3832"/>
<dbReference type="STRING" id="768704.Desmer_3832"/>
<dbReference type="Gene3D" id="3.20.20.10">
    <property type="entry name" value="Alanine racemase"/>
    <property type="match status" value="1"/>
</dbReference>
<dbReference type="AlphaFoldDB" id="J7J2Z0"/>
<dbReference type="OrthoDB" id="9804072at2"/>
<dbReference type="RefSeq" id="WP_014904577.1">
    <property type="nucleotide sequence ID" value="NC_018515.1"/>
</dbReference>
<feature type="domain" description="Alanine racemase N-terminal" evidence="5">
    <location>
        <begin position="11"/>
        <end position="231"/>
    </location>
</feature>
<comment type="similarity">
    <text evidence="2 4">Belongs to the pyridoxal phosphate-binding protein YggS/PROSC family.</text>
</comment>
<dbReference type="InterPro" id="IPR011078">
    <property type="entry name" value="PyrdxlP_homeostasis"/>
</dbReference>
<dbReference type="HOGENOM" id="CLU_059988_1_0_9"/>
<keyword evidence="7" id="KW-1185">Reference proteome</keyword>
<dbReference type="PIRSF" id="PIRSF004848">
    <property type="entry name" value="YBL036c_PLPDEIII"/>
    <property type="match status" value="1"/>
</dbReference>
<dbReference type="NCBIfam" id="TIGR00044">
    <property type="entry name" value="YggS family pyridoxal phosphate-dependent enzyme"/>
    <property type="match status" value="1"/>
</dbReference>
<dbReference type="eggNOG" id="COG0325">
    <property type="taxonomic scope" value="Bacteria"/>
</dbReference>
<dbReference type="FunFam" id="3.20.20.10:FF:000018">
    <property type="entry name" value="Pyridoxal phosphate homeostasis protein"/>
    <property type="match status" value="1"/>
</dbReference>
<evidence type="ECO:0000256" key="3">
    <source>
        <dbReference type="PIRSR" id="PIRSR004848-1"/>
    </source>
</evidence>
<reference evidence="7" key="2">
    <citation type="submission" date="2012-08" db="EMBL/GenBank/DDBJ databases">
        <title>Finished genome of Desulfosporosinus meridiei DSM 13257.</title>
        <authorList>
            <person name="Huntemann M."/>
            <person name="Wei C.-L."/>
            <person name="Han J."/>
            <person name="Detter J.C."/>
            <person name="Han C."/>
            <person name="Davenport K."/>
            <person name="Daligault H."/>
            <person name="Erkkila T."/>
            <person name="Gu W."/>
            <person name="Munk A.C.C."/>
            <person name="Teshima H."/>
            <person name="Xu Y."/>
            <person name="Chain P."/>
            <person name="Tapia R."/>
            <person name="Chen A."/>
            <person name="Krypides N."/>
            <person name="Mavromatis K."/>
            <person name="Markowitz V."/>
            <person name="Szeto E."/>
            <person name="Ivanova N."/>
            <person name="Mikhailova N."/>
            <person name="Ovchinnikova G."/>
            <person name="Pagani I."/>
            <person name="Pati A."/>
            <person name="Goodwin L."/>
            <person name="Peters L."/>
            <person name="Pitluck S."/>
            <person name="Woyke T."/>
            <person name="Pester M."/>
            <person name="Spring S."/>
            <person name="Ollivier B."/>
            <person name="Rattei T."/>
            <person name="Klenk H.-P."/>
            <person name="Wagner M."/>
            <person name="Loy A."/>
        </authorList>
    </citation>
    <scope>NUCLEOTIDE SEQUENCE [LARGE SCALE GENOMIC DNA]</scope>
    <source>
        <strain evidence="7">ATCC BAA-275 / DSM 13257 / NCIMB 13706 / S10</strain>
    </source>
</reference>
<dbReference type="HAMAP" id="MF_02087">
    <property type="entry name" value="PLP_homeostasis"/>
    <property type="match status" value="1"/>
</dbReference>
<dbReference type="PANTHER" id="PTHR10146:SF14">
    <property type="entry name" value="PYRIDOXAL PHOSPHATE HOMEOSTASIS PROTEIN"/>
    <property type="match status" value="1"/>
</dbReference>
<accession>J7J2Z0</accession>
<sequence>MLAKAGIEQRLNEVRRRINQAAERSKRDPSTIRLLAVSKNQPVSSLEEAYRAGQRVFAENRVQEWLEKAPNLPNDCQWHLVGRLQTNKVKYLDDKIAMIHSLDRLPLLEALNIQGERRSIVWTTLVQVNIARDPAKAGLMPEEVADFLSSVGDFPFVRIQGLMTIGALEASMTETQGFFRQLRELRDTLQSRKWPGADLDELSMGMSQDFELAIEEGATLVRVGRQIFGDRE</sequence>
<gene>
    <name evidence="6" type="ordered locus">Desmer_3832</name>
</gene>
<protein>
    <recommendedName>
        <fullName evidence="2">Pyridoxal phosphate homeostasis protein</fullName>
        <shortName evidence="2">PLP homeostasis protein</shortName>
    </recommendedName>
</protein>
<dbReference type="SUPFAM" id="SSF51419">
    <property type="entry name" value="PLP-binding barrel"/>
    <property type="match status" value="1"/>
</dbReference>